<proteinExistence type="inferred from homology"/>
<comment type="subcellular location">
    <subcellularLocation>
        <location evidence="1">Spore core</location>
    </subcellularLocation>
</comment>
<dbReference type="NCBIfam" id="TIGR02861">
    <property type="entry name" value="SASP_H"/>
    <property type="match status" value="1"/>
</dbReference>
<sequence>MQVTRAKEILQSEARIDVKLDGTPVWIDSVDAEQATASVHMEEQPEVRRVVSVTELQEA</sequence>
<evidence type="ECO:0000256" key="2">
    <source>
        <dbReference type="ARBA" id="ARBA00006573"/>
    </source>
</evidence>
<reference evidence="4" key="1">
    <citation type="submission" date="2018-06" db="EMBL/GenBank/DDBJ databases">
        <title>Paenibacillus xerothermodurans sp. nov. an extremely dry heat resistant spore forming bacterium isolated from the soil of Cape Canaveral, Florida.</title>
        <authorList>
            <person name="Seuylemezian A."/>
            <person name="Kaur N."/>
            <person name="Patil P."/>
            <person name="Patil P."/>
            <person name="Mayilraj S."/>
            <person name="Vaishampayan P."/>
        </authorList>
    </citation>
    <scope>NUCLEOTIDE SEQUENCE [LARGE SCALE GENOMIC DNA]</scope>
    <source>
        <strain evidence="4">ATCC 27380</strain>
    </source>
</reference>
<protein>
    <submittedName>
        <fullName evidence="4">H-type small acid-soluble spore protein</fullName>
    </submittedName>
</protein>
<keyword evidence="5" id="KW-1185">Reference proteome</keyword>
<evidence type="ECO:0000313" key="4">
    <source>
        <dbReference type="EMBL" id="PZE19609.1"/>
    </source>
</evidence>
<gene>
    <name evidence="4" type="ORF">CBW46_018010</name>
</gene>
<name>A0A2W1N4C7_PAEXE</name>
<dbReference type="GO" id="GO:0042601">
    <property type="term" value="C:endospore-forming forespore"/>
    <property type="evidence" value="ECO:0007669"/>
    <property type="project" value="InterPro"/>
</dbReference>
<dbReference type="AlphaFoldDB" id="A0A2W1N4C7"/>
<organism evidence="4 5">
    <name type="scientific">Paenibacillus xerothermodurans</name>
    <dbReference type="NCBI Taxonomy" id="1977292"/>
    <lineage>
        <taxon>Bacteria</taxon>
        <taxon>Bacillati</taxon>
        <taxon>Bacillota</taxon>
        <taxon>Bacilli</taxon>
        <taxon>Bacillales</taxon>
        <taxon>Paenibacillaceae</taxon>
        <taxon>Paenibacillus</taxon>
    </lineage>
</organism>
<dbReference type="GO" id="GO:0030435">
    <property type="term" value="P:sporulation resulting in formation of a cellular spore"/>
    <property type="evidence" value="ECO:0007669"/>
    <property type="project" value="UniProtKB-KW"/>
</dbReference>
<dbReference type="Proteomes" id="UP000214746">
    <property type="component" value="Unassembled WGS sequence"/>
</dbReference>
<evidence type="ECO:0000256" key="1">
    <source>
        <dbReference type="ARBA" id="ARBA00004288"/>
    </source>
</evidence>
<keyword evidence="3" id="KW-0749">Sporulation</keyword>
<comment type="similarity">
    <text evidence="2">Belongs to the SspH family.</text>
</comment>
<dbReference type="GO" id="GO:0030436">
    <property type="term" value="P:asexual sporulation"/>
    <property type="evidence" value="ECO:0007669"/>
    <property type="project" value="InterPro"/>
</dbReference>
<dbReference type="EMBL" id="NHRJ02000015">
    <property type="protein sequence ID" value="PZE19609.1"/>
    <property type="molecule type" value="Genomic_DNA"/>
</dbReference>
<comment type="caution">
    <text evidence="4">The sequence shown here is derived from an EMBL/GenBank/DDBJ whole genome shotgun (WGS) entry which is preliminary data.</text>
</comment>
<evidence type="ECO:0000256" key="3">
    <source>
        <dbReference type="ARBA" id="ARBA00022969"/>
    </source>
</evidence>
<evidence type="ECO:0000313" key="5">
    <source>
        <dbReference type="Proteomes" id="UP000214746"/>
    </source>
</evidence>
<dbReference type="InterPro" id="IPR012610">
    <property type="entry name" value="SASP_SspH"/>
</dbReference>
<dbReference type="OrthoDB" id="1683648at2"/>
<dbReference type="HAMAP" id="MF_00667">
    <property type="entry name" value="SspH"/>
    <property type="match status" value="1"/>
</dbReference>
<dbReference type="RefSeq" id="WP_089201354.1">
    <property type="nucleotide sequence ID" value="NZ_NHRJ02000015.1"/>
</dbReference>
<accession>A0A2W1N4C7</accession>
<dbReference type="Pfam" id="PF08141">
    <property type="entry name" value="SspH"/>
    <property type="match status" value="1"/>
</dbReference>